<comment type="caution">
    <text evidence="2">The sequence shown here is derived from an EMBL/GenBank/DDBJ whole genome shotgun (WGS) entry which is preliminary data.</text>
</comment>
<protein>
    <submittedName>
        <fullName evidence="2">Uncharacterized protein</fullName>
    </submittedName>
</protein>
<proteinExistence type="predicted"/>
<dbReference type="PATRIC" id="fig|1285586.5.peg.2688"/>
<evidence type="ECO:0000256" key="1">
    <source>
        <dbReference type="SAM" id="MobiDB-lite"/>
    </source>
</evidence>
<name>R7ZCM1_LYSSH</name>
<dbReference type="RefSeq" id="WP_010859569.1">
    <property type="nucleotide sequence ID" value="NZ_KB933398.1"/>
</dbReference>
<dbReference type="HOGENOM" id="CLU_153857_0_0_9"/>
<accession>R7ZCM1</accession>
<dbReference type="AlphaFoldDB" id="R7ZCM1"/>
<dbReference type="Proteomes" id="UP000013911">
    <property type="component" value="Unassembled WGS sequence"/>
</dbReference>
<dbReference type="eggNOG" id="ENOG5032Z8G">
    <property type="taxonomic scope" value="Bacteria"/>
</dbReference>
<gene>
    <name evidence="2" type="ORF">H131_13163</name>
</gene>
<reference evidence="2 3" key="1">
    <citation type="submission" date="2013-04" db="EMBL/GenBank/DDBJ databases">
        <title>Draft genome of the heavy metal tolerant bacterium Lysinibacillus sphaericus strain OT4b.31.</title>
        <authorList>
            <person name="Pena-Montenegro T.D."/>
            <person name="Dussan J."/>
        </authorList>
    </citation>
    <scope>NUCLEOTIDE SEQUENCE [LARGE SCALE GENOMIC DNA]</scope>
    <source>
        <strain evidence="2 3">OT4b.31</strain>
    </source>
</reference>
<evidence type="ECO:0000313" key="2">
    <source>
        <dbReference type="EMBL" id="EON71895.1"/>
    </source>
</evidence>
<evidence type="ECO:0000313" key="3">
    <source>
        <dbReference type="Proteomes" id="UP000013911"/>
    </source>
</evidence>
<feature type="region of interest" description="Disordered" evidence="1">
    <location>
        <begin position="1"/>
        <end position="41"/>
    </location>
</feature>
<dbReference type="EMBL" id="AQPX01000020">
    <property type="protein sequence ID" value="EON71895.1"/>
    <property type="molecule type" value="Genomic_DNA"/>
</dbReference>
<sequence>MRDDRFKEEGHSRGERYEGREGSHQRGGRYKGREGSHQRGAKTFRRGRAIAFLDMMNLKRSTIKQQLELPEFQSIQAILVGELKAIDMIISEFTQLFEIHDSETIVSSSEDVETAISKLDSQKPLVIDKEENKINETN</sequence>
<feature type="compositionally biased region" description="Basic and acidic residues" evidence="1">
    <location>
        <begin position="1"/>
        <end position="24"/>
    </location>
</feature>
<organism evidence="2 3">
    <name type="scientific">Lysinibacillus sphaericus OT4b.31</name>
    <dbReference type="NCBI Taxonomy" id="1285586"/>
    <lineage>
        <taxon>Bacteria</taxon>
        <taxon>Bacillati</taxon>
        <taxon>Bacillota</taxon>
        <taxon>Bacilli</taxon>
        <taxon>Bacillales</taxon>
        <taxon>Bacillaceae</taxon>
        <taxon>Lysinibacillus</taxon>
    </lineage>
</organism>